<keyword evidence="14" id="KW-0812">Transmembrane</keyword>
<keyword evidence="3" id="KW-0963">Cytoplasm</keyword>
<dbReference type="EMBL" id="GL984312">
    <property type="protein sequence ID" value="EGR27865.1"/>
    <property type="molecule type" value="Genomic_DNA"/>
</dbReference>
<dbReference type="InterPro" id="IPR026983">
    <property type="entry name" value="DHC"/>
</dbReference>
<dbReference type="GeneID" id="14903973"/>
<dbReference type="Gene3D" id="1.20.58.1120">
    <property type="match status" value="1"/>
</dbReference>
<dbReference type="OrthoDB" id="537704at2759"/>
<feature type="coiled-coil region" evidence="13">
    <location>
        <begin position="1138"/>
        <end position="1165"/>
    </location>
</feature>
<evidence type="ECO:0000256" key="4">
    <source>
        <dbReference type="ARBA" id="ARBA00022701"/>
    </source>
</evidence>
<dbReference type="GO" id="GO:0007018">
    <property type="term" value="P:microtubule-based movement"/>
    <property type="evidence" value="ECO:0007669"/>
    <property type="project" value="InterPro"/>
</dbReference>
<dbReference type="FunFam" id="3.20.180.20:FF:000003">
    <property type="entry name" value="Dynein heavy chain 12, axonemal"/>
    <property type="match status" value="1"/>
</dbReference>
<dbReference type="FunFam" id="1.10.8.710:FF:000004">
    <property type="entry name" value="Dynein axonemal heavy chain 6"/>
    <property type="match status" value="1"/>
</dbReference>
<dbReference type="PANTHER" id="PTHR45703:SF36">
    <property type="entry name" value="DYNEIN HEAVY CHAIN, CYTOPLASMIC"/>
    <property type="match status" value="1"/>
</dbReference>
<dbReference type="PANTHER" id="PTHR45703">
    <property type="entry name" value="DYNEIN HEAVY CHAIN"/>
    <property type="match status" value="1"/>
</dbReference>
<comment type="similarity">
    <text evidence="2">Belongs to the dynein heavy chain family.</text>
</comment>
<dbReference type="Gene3D" id="3.40.50.300">
    <property type="entry name" value="P-loop containing nucleotide triphosphate hydrolases"/>
    <property type="match status" value="2"/>
</dbReference>
<evidence type="ECO:0000313" key="17">
    <source>
        <dbReference type="EMBL" id="EGR27865.1"/>
    </source>
</evidence>
<keyword evidence="11" id="KW-0206">Cytoskeleton</keyword>
<dbReference type="InterPro" id="IPR013602">
    <property type="entry name" value="Dynein_heavy_linker"/>
</dbReference>
<dbReference type="Gene3D" id="1.10.287.2620">
    <property type="match status" value="1"/>
</dbReference>
<dbReference type="GO" id="GO:0005524">
    <property type="term" value="F:ATP binding"/>
    <property type="evidence" value="ECO:0007669"/>
    <property type="project" value="UniProtKB-KW"/>
</dbReference>
<feature type="coiled-coil region" evidence="13">
    <location>
        <begin position="766"/>
        <end position="793"/>
    </location>
</feature>
<dbReference type="OMA" id="NICDVIR"/>
<accession>G0R3T3</accession>
<evidence type="ECO:0000256" key="11">
    <source>
        <dbReference type="ARBA" id="ARBA00023212"/>
    </source>
</evidence>
<keyword evidence="14" id="KW-0472">Membrane</keyword>
<evidence type="ECO:0000256" key="5">
    <source>
        <dbReference type="ARBA" id="ARBA00022741"/>
    </source>
</evidence>
<feature type="coiled-coil region" evidence="13">
    <location>
        <begin position="614"/>
        <end position="641"/>
    </location>
</feature>
<evidence type="ECO:0000256" key="9">
    <source>
        <dbReference type="ARBA" id="ARBA00023069"/>
    </source>
</evidence>
<keyword evidence="9" id="KW-0969">Cilium</keyword>
<dbReference type="RefSeq" id="XP_004027210.1">
    <property type="nucleotide sequence ID" value="XM_004027161.1"/>
</dbReference>
<dbReference type="InParanoid" id="G0R3T3"/>
<evidence type="ECO:0000256" key="14">
    <source>
        <dbReference type="SAM" id="Phobius"/>
    </source>
</evidence>
<evidence type="ECO:0000256" key="12">
    <source>
        <dbReference type="ARBA" id="ARBA00023273"/>
    </source>
</evidence>
<dbReference type="GO" id="GO:0005874">
    <property type="term" value="C:microtubule"/>
    <property type="evidence" value="ECO:0007669"/>
    <property type="project" value="UniProtKB-KW"/>
</dbReference>
<evidence type="ECO:0000256" key="8">
    <source>
        <dbReference type="ARBA" id="ARBA00023054"/>
    </source>
</evidence>
<evidence type="ECO:0000259" key="15">
    <source>
        <dbReference type="Pfam" id="PF08393"/>
    </source>
</evidence>
<keyword evidence="6" id="KW-0067">ATP-binding</keyword>
<gene>
    <name evidence="17" type="ORF">IMG5_187090</name>
</gene>
<evidence type="ECO:0000256" key="2">
    <source>
        <dbReference type="ARBA" id="ARBA00008887"/>
    </source>
</evidence>
<dbReference type="InterPro" id="IPR042228">
    <property type="entry name" value="Dynein_linker_3"/>
</dbReference>
<organism evidence="17 18">
    <name type="scientific">Ichthyophthirius multifiliis</name>
    <name type="common">White spot disease agent</name>
    <name type="synonym">Ich</name>
    <dbReference type="NCBI Taxonomy" id="5932"/>
    <lineage>
        <taxon>Eukaryota</taxon>
        <taxon>Sar</taxon>
        <taxon>Alveolata</taxon>
        <taxon>Ciliophora</taxon>
        <taxon>Intramacronucleata</taxon>
        <taxon>Oligohymenophorea</taxon>
        <taxon>Hymenostomatida</taxon>
        <taxon>Ophryoglenina</taxon>
        <taxon>Ichthyophthirius</taxon>
    </lineage>
</organism>
<proteinExistence type="inferred from homology"/>
<evidence type="ECO:0000256" key="10">
    <source>
        <dbReference type="ARBA" id="ARBA00023175"/>
    </source>
</evidence>
<dbReference type="FunFam" id="1.20.140.100:FF:000004">
    <property type="entry name" value="Dynein axonemal heavy chain 6"/>
    <property type="match status" value="1"/>
</dbReference>
<dbReference type="InterPro" id="IPR043157">
    <property type="entry name" value="Dynein_AAA1S"/>
</dbReference>
<sequence>MQAMQKANKIEYEDDQTIDPKIMEPFDPIPGRVPRKVAIDRQKKQYHSFNIEQLLQMEGIDFNRKDEGNSSYWLPLEIFDDNTFDDYQDGEWIDRLTDDDGNQRIMTAKGLYFEYDIQNYSWKPLILQAWDEKKQRFIGKWRDNDEQVELNRIQFCLDAEDPRKFAKRIVHAFKQRMYADSIIRYNHIIDLMPLQDLSELDSEQKKRLESLSKTKQFENQETKNLIIEVNNDYQRTMNKIIFDRFLQERNDKQYESIPMEILNINLQLPPPQPLKEVPYYGMMPLQRHSGSKTMYINNNQEISLEEPKDFTETFKDFCFSSLFIKEEVITALSEIRVECNKILDMEIFNKDLHSCMVLEEFKHIQESSKNQILYILRGSWILELTKIIKNNFQNVGKGWFNMKETNKITYDFGKLKRFLTLVRLIMQDTVYSLVKKCYIDMQDYILSFVPKNVIIRSPNDVENIFREGKKNQKDIIPLFLIDLVKTQNDQNFLYSTNPINFINMIIQCFEKTLDEISKIPDLEPKIVQELHKSAKPDTYIRTPIKPTERPITPDPNQLPRKYPDENKWIWDMLENLKEQLMEGIKPLNEYLNSFDEFKDVLKMDPDEVVRQIEMDENQWEVEKIQEEIANINKKEAELRMKIPTNIHLSFFQVQTNEILCYLCEKYYQLSKNLIEMIARKAKQQTQQIFNQFLMIQKKLNEVPQNVEQLTELKEYMEQIPQDLEKIKLEMQKCFEIYAILDGFNYRFSKHDLDQKWTIFGSTKDTLQIIDKKKKEMEKDKVKFQDEMKIMQDDFKDQVDNLERTIQGFNQYADLNNHQETAQTAIDIMKQIKQFFEEARKYNNREALFEMDQTNYDSIPNMEKEFMPYANLWTTADQWFKNIEQWRNGEWQTLDAVAAEKFVEESIQLLNKAIRSFKDRNISTILSIAQKVKAEIEEFKPKVPLMVALRQPGMQQRHWKEISDKMGIEVKPNPEFTFNKALELGLMKQVEFCCEVGEKASKEFQIENMLKEMKGIWAQVNFQFKEYKTSFIVRGYDEIQIILDDHIVNSQNLQFSAFKKPFEQEIIEWNDQLKMMSDVLEEWAKCQGQWMYLQPIFDSADIAKQLPAETKKFRTVDSTWKHTIMTARNIQNVLKVCTQDGLLERLQEANKNLEIIQKELNNYLEKKREGFARFYFLSNDDLLEILSQTKEPTAVQPHLKKVFENIHEVEFDENKKIKAMISSEKEKVQFEEDVDPKNKNVESWMNELENMMCRSVRLCLFNSVQDYPTKKRTEWTLCHPGQCILNGSQLVWTQEVEASFKEGVKGVKAYWDKLDIYLKDLVELVRQKLTKQQMVTINALIVIDVHAKDVVENLWRNNVADSASFEWISQLRYYWENDDCQVKCIQTKFPYGYEYLGNTLRLVITPLTDKCYMTLMGALKLNLGGAPAGPAGTGKTESVKDLAKALAKQCVVFNCSDSMDYIMVGKFFKGLASAGAWCCFDEFNRINIEVLSVIAQQLLQLFGEKAKGTPQIEFEGSIIRIKPTFCVFITMNPGYAGRTELPDNLKALFRNVAMMVPDYAMIGEIMLYSFGFSRGRELAKKMVATFKLSSEQLSSQDHYDYGMRAVRSVINAAGLLKAQYPDMDEAQLLLRALRDVNVPKFLKDDLPLFENIMLDLFPGVEKPKVEYGRLLEMINVKSQDSGLQPVDSFIAKIIQLYDTTQVRHGLMIVGPTGGGKTSNYKVLQAAMSELQNEGYFKVNTHILNPKSINMGQLYGQFNEQTREWTDGILAYRVRECCRDQSTEKHWIMFDGPVDAIWIESMNTVLDDNKKLCLNSGQILTLTSHMTMMFEVEDLLVASPATVSRCGMIYMEPESLGIQPLVDSWMQSLPKNIASYGSIKKNLQYMFQEYAKDSLQFLRKQVREPLTLKKLKQEGFLKKSQQNWKKTLIQFSFLHQSGHQDVQEIIMEELNLINFQDNKYKINKLKMLQSLMMILYTIMNLIFFLNSLLNGVLETKTFKLMLSWLIMKL</sequence>
<keyword evidence="12" id="KW-0966">Cell projection</keyword>
<keyword evidence="18" id="KW-1185">Reference proteome</keyword>
<keyword evidence="7" id="KW-0243">Dynein</keyword>
<keyword evidence="14" id="KW-1133">Transmembrane helix</keyword>
<dbReference type="InterPro" id="IPR035699">
    <property type="entry name" value="AAA_6"/>
</dbReference>
<dbReference type="InterPro" id="IPR042222">
    <property type="entry name" value="Dynein_2_N"/>
</dbReference>
<evidence type="ECO:0008006" key="19">
    <source>
        <dbReference type="Google" id="ProtNLM"/>
    </source>
</evidence>
<keyword evidence="4" id="KW-0493">Microtubule</keyword>
<feature type="domain" description="Dynein heavy chain linker" evidence="15">
    <location>
        <begin position="860"/>
        <end position="1259"/>
    </location>
</feature>
<dbReference type="FunFam" id="3.40.50.300:FF:000063">
    <property type="entry name" value="dynein heavy chain 6, axonemal"/>
    <property type="match status" value="1"/>
</dbReference>
<dbReference type="Gene3D" id="1.10.8.710">
    <property type="match status" value="1"/>
</dbReference>
<dbReference type="GO" id="GO:0005930">
    <property type="term" value="C:axoneme"/>
    <property type="evidence" value="ECO:0007669"/>
    <property type="project" value="UniProtKB-SubCell"/>
</dbReference>
<dbReference type="FunFam" id="1.10.287.2620:FF:000002">
    <property type="entry name" value="Dynein heavy chain 2, axonemal"/>
    <property type="match status" value="1"/>
</dbReference>
<evidence type="ECO:0000256" key="1">
    <source>
        <dbReference type="ARBA" id="ARBA00004430"/>
    </source>
</evidence>
<dbReference type="FunFam" id="1.20.58.1120:FF:000001">
    <property type="entry name" value="dynein heavy chain 2, axonemal"/>
    <property type="match status" value="1"/>
</dbReference>
<protein>
    <recommendedName>
        <fullName evidence="19">P-loop containing nucleoside triphosphate hydrolase</fullName>
    </recommendedName>
</protein>
<evidence type="ECO:0000256" key="7">
    <source>
        <dbReference type="ARBA" id="ARBA00023017"/>
    </source>
</evidence>
<comment type="subcellular location">
    <subcellularLocation>
        <location evidence="1">Cytoplasm</location>
        <location evidence="1">Cytoskeleton</location>
        <location evidence="1">Cilium axoneme</location>
    </subcellularLocation>
</comment>
<evidence type="ECO:0000256" key="13">
    <source>
        <dbReference type="SAM" id="Coils"/>
    </source>
</evidence>
<dbReference type="GO" id="GO:0030286">
    <property type="term" value="C:dynein complex"/>
    <property type="evidence" value="ECO:0007669"/>
    <property type="project" value="UniProtKB-KW"/>
</dbReference>
<dbReference type="eggNOG" id="KOG3595">
    <property type="taxonomic scope" value="Eukaryota"/>
</dbReference>
<reference evidence="17 18" key="1">
    <citation type="submission" date="2011-07" db="EMBL/GenBank/DDBJ databases">
        <authorList>
            <person name="Coyne R."/>
            <person name="Brami D."/>
            <person name="Johnson J."/>
            <person name="Hostetler J."/>
            <person name="Hannick L."/>
            <person name="Clark T."/>
            <person name="Cassidy-Hanley D."/>
            <person name="Inman J."/>
        </authorList>
    </citation>
    <scope>NUCLEOTIDE SEQUENCE [LARGE SCALE GENOMIC DNA]</scope>
    <source>
        <strain evidence="17 18">G5</strain>
    </source>
</reference>
<dbReference type="FunFam" id="3.40.50.300:FF:000353">
    <property type="entry name" value="Dynein axonemal heavy chain 1"/>
    <property type="match status" value="1"/>
</dbReference>
<dbReference type="GO" id="GO:0051959">
    <property type="term" value="F:dynein light intermediate chain binding"/>
    <property type="evidence" value="ECO:0007669"/>
    <property type="project" value="InterPro"/>
</dbReference>
<feature type="domain" description="Dynein heavy chain hydrolytic ATP-binding dynein motor region" evidence="16">
    <location>
        <begin position="1390"/>
        <end position="1716"/>
    </location>
</feature>
<keyword evidence="5" id="KW-0547">Nucleotide-binding</keyword>
<dbReference type="Gene3D" id="1.20.140.100">
    <property type="entry name" value="Dynein heavy chain, N-terminal domain 2"/>
    <property type="match status" value="1"/>
</dbReference>
<dbReference type="SUPFAM" id="SSF52540">
    <property type="entry name" value="P-loop containing nucleoside triphosphate hydrolases"/>
    <property type="match status" value="2"/>
</dbReference>
<dbReference type="Gene3D" id="3.20.180.20">
    <property type="entry name" value="Dynein heavy chain, N-terminal domain 2"/>
    <property type="match status" value="1"/>
</dbReference>
<keyword evidence="8 13" id="KW-0175">Coiled coil</keyword>
<dbReference type="Proteomes" id="UP000008983">
    <property type="component" value="Unassembled WGS sequence"/>
</dbReference>
<dbReference type="Pfam" id="PF12774">
    <property type="entry name" value="AAA_6"/>
    <property type="match status" value="1"/>
</dbReference>
<dbReference type="GO" id="GO:0045505">
    <property type="term" value="F:dynein intermediate chain binding"/>
    <property type="evidence" value="ECO:0007669"/>
    <property type="project" value="InterPro"/>
</dbReference>
<dbReference type="Pfam" id="PF08393">
    <property type="entry name" value="DHC_N2"/>
    <property type="match status" value="1"/>
</dbReference>
<evidence type="ECO:0000256" key="3">
    <source>
        <dbReference type="ARBA" id="ARBA00022490"/>
    </source>
</evidence>
<evidence type="ECO:0000259" key="16">
    <source>
        <dbReference type="Pfam" id="PF12774"/>
    </source>
</evidence>
<evidence type="ECO:0000256" key="6">
    <source>
        <dbReference type="ARBA" id="ARBA00022840"/>
    </source>
</evidence>
<keyword evidence="10" id="KW-0505">Motor protein</keyword>
<evidence type="ECO:0000313" key="18">
    <source>
        <dbReference type="Proteomes" id="UP000008983"/>
    </source>
</evidence>
<dbReference type="STRING" id="857967.G0R3T3"/>
<dbReference type="InterPro" id="IPR027417">
    <property type="entry name" value="P-loop_NTPase"/>
</dbReference>
<feature type="transmembrane region" description="Helical" evidence="14">
    <location>
        <begin position="1969"/>
        <end position="1991"/>
    </location>
</feature>
<name>G0R3T3_ICHMU</name>